<dbReference type="EMBL" id="BJXA01000013">
    <property type="protein sequence ID" value="GEM38074.1"/>
    <property type="molecule type" value="Genomic_DNA"/>
</dbReference>
<reference evidence="1 2" key="1">
    <citation type="submission" date="2019-07" db="EMBL/GenBank/DDBJ databases">
        <title>Whole genome shotgun sequence of Nocardia ninae NBRC 108245.</title>
        <authorList>
            <person name="Hosoyama A."/>
            <person name="Uohara A."/>
            <person name="Ohji S."/>
            <person name="Ichikawa N."/>
        </authorList>
    </citation>
    <scope>NUCLEOTIDE SEQUENCE [LARGE SCALE GENOMIC DNA]</scope>
    <source>
        <strain evidence="1 2">NBRC 108245</strain>
    </source>
</reference>
<organism evidence="1 2">
    <name type="scientific">Nocardia ninae NBRC 108245</name>
    <dbReference type="NCBI Taxonomy" id="1210091"/>
    <lineage>
        <taxon>Bacteria</taxon>
        <taxon>Bacillati</taxon>
        <taxon>Actinomycetota</taxon>
        <taxon>Actinomycetes</taxon>
        <taxon>Mycobacteriales</taxon>
        <taxon>Nocardiaceae</taxon>
        <taxon>Nocardia</taxon>
    </lineage>
</organism>
<name>A0A511MBN3_9NOCA</name>
<dbReference type="RefSeq" id="WP_147130126.1">
    <property type="nucleotide sequence ID" value="NZ_BJXA01000013.1"/>
</dbReference>
<dbReference type="PANTHER" id="PTHR23026:SF123">
    <property type="entry name" value="NAD(P)H NITROREDUCTASE RV3131-RELATED"/>
    <property type="match status" value="1"/>
</dbReference>
<dbReference type="GO" id="GO:0016491">
    <property type="term" value="F:oxidoreductase activity"/>
    <property type="evidence" value="ECO:0007669"/>
    <property type="project" value="InterPro"/>
</dbReference>
<dbReference type="SUPFAM" id="SSF55469">
    <property type="entry name" value="FMN-dependent nitroreductase-like"/>
    <property type="match status" value="1"/>
</dbReference>
<dbReference type="Proteomes" id="UP000321424">
    <property type="component" value="Unassembled WGS sequence"/>
</dbReference>
<dbReference type="InterPro" id="IPR000415">
    <property type="entry name" value="Nitroreductase-like"/>
</dbReference>
<gene>
    <name evidence="1" type="ORF">NN4_25930</name>
</gene>
<proteinExistence type="predicted"/>
<evidence type="ECO:0000313" key="2">
    <source>
        <dbReference type="Proteomes" id="UP000321424"/>
    </source>
</evidence>
<accession>A0A511MBN3</accession>
<dbReference type="NCBIfam" id="NF047509">
    <property type="entry name" value="Rv3131_FMN_oxido"/>
    <property type="match status" value="1"/>
</dbReference>
<evidence type="ECO:0000313" key="1">
    <source>
        <dbReference type="EMBL" id="GEM38074.1"/>
    </source>
</evidence>
<sequence length="332" mass="36738">MAPSGPTMDTVKIALEMAVRAPSIHNTQPWRWRIRDREIELWADPKRQLVASDPRQGKLVVSCGAVLHHLRVALAVVGWSADVTQLPDPAEPDHLATIGLTPHQPTQADIELGAAVLQRHTDRRGYRSWEIPAGHLRTISTRAAKFGAVVRHVPDGLRRRLVQPFHDAVTRHAADLDYQLELVEWSGGHRTEDGVPGSNVPRPHQCDQIPARVFADADLIDDLTEPDAAEWLVICTPHDDRSSQLRAGETTSALLLEATRLGLSSCLQTEPLGLPELRDDIRSQVLYDCAFPQTMIRIGWVPTDSAPLPSTPRRPIEDIIDVDPLAATTFGR</sequence>
<dbReference type="AlphaFoldDB" id="A0A511MBN3"/>
<dbReference type="OrthoDB" id="8156917at2"/>
<dbReference type="InterPro" id="IPR050627">
    <property type="entry name" value="Nitroreductase/BluB"/>
</dbReference>
<dbReference type="Gene3D" id="3.40.109.10">
    <property type="entry name" value="NADH Oxidase"/>
    <property type="match status" value="1"/>
</dbReference>
<dbReference type="PANTHER" id="PTHR23026">
    <property type="entry name" value="NADPH NITROREDUCTASE"/>
    <property type="match status" value="1"/>
</dbReference>
<protein>
    <submittedName>
        <fullName evidence="1">NAD(P)H nitroreductase</fullName>
    </submittedName>
</protein>
<comment type="caution">
    <text evidence="1">The sequence shown here is derived from an EMBL/GenBank/DDBJ whole genome shotgun (WGS) entry which is preliminary data.</text>
</comment>
<keyword evidence="2" id="KW-1185">Reference proteome</keyword>